<dbReference type="InterPro" id="IPR049517">
    <property type="entry name" value="ACX-like_C"/>
</dbReference>
<evidence type="ECO:0000259" key="1">
    <source>
        <dbReference type="Pfam" id="PF01968"/>
    </source>
</evidence>
<evidence type="ECO:0000313" key="4">
    <source>
        <dbReference type="EMBL" id="GEK79535.1"/>
    </source>
</evidence>
<dbReference type="AlphaFoldDB" id="A0AA87RAM3"/>
<dbReference type="Pfam" id="PF05378">
    <property type="entry name" value="Hydant_A_N"/>
    <property type="match status" value="1"/>
</dbReference>
<dbReference type="InterPro" id="IPR008040">
    <property type="entry name" value="Hydant_A_N"/>
</dbReference>
<dbReference type="PANTHER" id="PTHR11365:SF23">
    <property type="entry name" value="HYPOTHETICAL 5-OXOPROLINASE (EUROFUNG)-RELATED"/>
    <property type="match status" value="1"/>
</dbReference>
<dbReference type="GO" id="GO:0005829">
    <property type="term" value="C:cytosol"/>
    <property type="evidence" value="ECO:0007669"/>
    <property type="project" value="TreeGrafter"/>
</dbReference>
<dbReference type="InterPro" id="IPR002821">
    <property type="entry name" value="Hydantoinase_A"/>
</dbReference>
<dbReference type="EMBL" id="BJUU01000003">
    <property type="protein sequence ID" value="GEK79535.1"/>
    <property type="molecule type" value="Genomic_DNA"/>
</dbReference>
<evidence type="ECO:0000259" key="3">
    <source>
        <dbReference type="Pfam" id="PF19278"/>
    </source>
</evidence>
<keyword evidence="5" id="KW-1185">Reference proteome</keyword>
<protein>
    <submittedName>
        <fullName evidence="4">Methylhydantoinase</fullName>
    </submittedName>
</protein>
<accession>A0AA87RAM3</accession>
<dbReference type="Proteomes" id="UP000321749">
    <property type="component" value="Unassembled WGS sequence"/>
</dbReference>
<evidence type="ECO:0000313" key="5">
    <source>
        <dbReference type="Proteomes" id="UP000321749"/>
    </source>
</evidence>
<dbReference type="InterPro" id="IPR043129">
    <property type="entry name" value="ATPase_NBD"/>
</dbReference>
<dbReference type="SUPFAM" id="SSF53067">
    <property type="entry name" value="Actin-like ATPase domain"/>
    <property type="match status" value="1"/>
</dbReference>
<dbReference type="PANTHER" id="PTHR11365">
    <property type="entry name" value="5-OXOPROLINASE RELATED"/>
    <property type="match status" value="1"/>
</dbReference>
<dbReference type="RefSeq" id="WP_146792989.1">
    <property type="nucleotide sequence ID" value="NZ_BJUU01000003.1"/>
</dbReference>
<name>A0AA87RAM3_9MICO</name>
<feature type="domain" description="Hydantoinase A/oxoprolinase" evidence="1">
    <location>
        <begin position="200"/>
        <end position="486"/>
    </location>
</feature>
<dbReference type="GO" id="GO:0017168">
    <property type="term" value="F:5-oxoprolinase (ATP-hydrolyzing) activity"/>
    <property type="evidence" value="ECO:0007669"/>
    <property type="project" value="TreeGrafter"/>
</dbReference>
<dbReference type="Pfam" id="PF01968">
    <property type="entry name" value="Hydantoinase_A"/>
    <property type="match status" value="1"/>
</dbReference>
<dbReference type="GO" id="GO:0006749">
    <property type="term" value="P:glutathione metabolic process"/>
    <property type="evidence" value="ECO:0007669"/>
    <property type="project" value="TreeGrafter"/>
</dbReference>
<reference evidence="4 5" key="1">
    <citation type="submission" date="2019-07" db="EMBL/GenBank/DDBJ databases">
        <title>Whole genome shotgun sequence of Agrococcus baldri NBRC 103055.</title>
        <authorList>
            <person name="Hosoyama A."/>
            <person name="Uohara A."/>
            <person name="Ohji S."/>
            <person name="Ichikawa N."/>
        </authorList>
    </citation>
    <scope>NUCLEOTIDE SEQUENCE [LARGE SCALE GENOMIC DNA]</scope>
    <source>
        <strain evidence="4 5">NBRC 103055</strain>
    </source>
</reference>
<gene>
    <name evidence="4" type="ORF">ABA31_08860</name>
</gene>
<evidence type="ECO:0000259" key="2">
    <source>
        <dbReference type="Pfam" id="PF05378"/>
    </source>
</evidence>
<organism evidence="4 5">
    <name type="scientific">Agrococcus baldri</name>
    <dbReference type="NCBI Taxonomy" id="153730"/>
    <lineage>
        <taxon>Bacteria</taxon>
        <taxon>Bacillati</taxon>
        <taxon>Actinomycetota</taxon>
        <taxon>Actinomycetes</taxon>
        <taxon>Micrococcales</taxon>
        <taxon>Microbacteriaceae</taxon>
        <taxon>Agrococcus</taxon>
    </lineage>
</organism>
<feature type="domain" description="Acetophenone carboxylase-like C-terminal" evidence="3">
    <location>
        <begin position="499"/>
        <end position="670"/>
    </location>
</feature>
<sequence length="679" mass="72745">MRIGVDVGGTFTDITALDDDGAFHIGKIPSTPDDQSVALSDGVRGVLERVGASASTVDYLGHGTTVATNTLLELNGSSTALVVTRGFRDVLEIARQKRPSLYDLFAQKPRVLVPRRLVFEVDERLAGDGTEIRGVREDDLERLLLELSAVDVDAVAICFLHSYRDDAHERQVADAIRQRFPERYVTRSSEVAPEFREYERLSTTVINAFVGPRMHGYVSRLERRSRDLGVPVSPKIIQSNGGVVSPDSIVRRPVTTLLSGPSAGVLGAAWVAAQSGHRDLVTFDMGGTSTDVCLVRDGRALVASERSIDGYVVRTPSANVHTVGAGGGSIARVDGAGALQVGPRSAGARPGPAAYGFGGTQATVTDANVLLGRQNPDQIIGDDLRLDVGAAERVVGKIGDGLGVNVHDAALGVVRVANSHMARAVRQVSVDNGDDPRDLALVAYGGAGPLHAIEVAREVGMRTVLVPPHPGTLCALGLLVSEVRTELLRSSLIDIAGDAAPLRAVIAELREAAEQWFDRERIPTAERSTRFVLDMRYQRQNFELQVDVGDGDVRDEHLDEIVARFHETHRRSYGFAHPGSTVRIVNVTVIAAQPVQAPVAPLLPERDAGDAASVIARREVRFEEVGALSAEIHDRELLRAGDVIVGPAVIEQQDSTTVLPPATRSVVDPFGTLIVEVRA</sequence>
<comment type="caution">
    <text evidence="4">The sequence shown here is derived from an EMBL/GenBank/DDBJ whole genome shotgun (WGS) entry which is preliminary data.</text>
</comment>
<dbReference type="Pfam" id="PF19278">
    <property type="entry name" value="Hydant_A_C"/>
    <property type="match status" value="1"/>
</dbReference>
<proteinExistence type="predicted"/>
<feature type="domain" description="Hydantoinase/oxoprolinase N-terminal" evidence="2">
    <location>
        <begin position="2"/>
        <end position="178"/>
    </location>
</feature>
<dbReference type="InterPro" id="IPR045079">
    <property type="entry name" value="Oxoprolinase-like"/>
</dbReference>